<organism evidence="2 3">
    <name type="scientific">Schaalia cardiffensis F0333</name>
    <dbReference type="NCBI Taxonomy" id="888050"/>
    <lineage>
        <taxon>Bacteria</taxon>
        <taxon>Bacillati</taxon>
        <taxon>Actinomycetota</taxon>
        <taxon>Actinomycetes</taxon>
        <taxon>Actinomycetales</taxon>
        <taxon>Actinomycetaceae</taxon>
        <taxon>Schaalia</taxon>
    </lineage>
</organism>
<feature type="compositionally biased region" description="Basic residues" evidence="1">
    <location>
        <begin position="46"/>
        <end position="58"/>
    </location>
</feature>
<dbReference type="Proteomes" id="UP000013015">
    <property type="component" value="Unassembled WGS sequence"/>
</dbReference>
<comment type="caution">
    <text evidence="2">The sequence shown here is derived from an EMBL/GenBank/DDBJ whole genome shotgun (WGS) entry which is preliminary data.</text>
</comment>
<dbReference type="EMBL" id="AQHZ01000005">
    <property type="protein sequence ID" value="ENO18967.1"/>
    <property type="molecule type" value="Genomic_DNA"/>
</dbReference>
<evidence type="ECO:0000256" key="1">
    <source>
        <dbReference type="SAM" id="MobiDB-lite"/>
    </source>
</evidence>
<proteinExistence type="predicted"/>
<protein>
    <submittedName>
        <fullName evidence="2">Uncharacterized protein</fullName>
    </submittedName>
</protein>
<gene>
    <name evidence="2" type="ORF">HMPREF9004_0302</name>
</gene>
<evidence type="ECO:0000313" key="2">
    <source>
        <dbReference type="EMBL" id="ENO18967.1"/>
    </source>
</evidence>
<sequence>MVMRKGYVNLWLSVAFEALCSSPLGFLARYSAPSTRKLSPQYAERKRGRRHDPWRRAP</sequence>
<keyword evidence="3" id="KW-1185">Reference proteome</keyword>
<evidence type="ECO:0000313" key="3">
    <source>
        <dbReference type="Proteomes" id="UP000013015"/>
    </source>
</evidence>
<dbReference type="HOGENOM" id="CLU_2968858_0_0_11"/>
<dbReference type="AlphaFoldDB" id="N6X6G0"/>
<feature type="region of interest" description="Disordered" evidence="1">
    <location>
        <begin position="34"/>
        <end position="58"/>
    </location>
</feature>
<accession>N6X6G0</accession>
<name>N6X6G0_9ACTO</name>
<dbReference type="STRING" id="888050.HMPREF9004_0302"/>
<dbReference type="PATRIC" id="fig|888050.3.peg.296"/>
<reference evidence="2 3" key="1">
    <citation type="submission" date="2013-03" db="EMBL/GenBank/DDBJ databases">
        <title>Reference genome for the Human Microbiome Project.</title>
        <authorList>
            <person name="Aqrawi P."/>
            <person name="Ayvaz T."/>
            <person name="Bess C."/>
            <person name="Blankenburg K."/>
            <person name="Coyle M."/>
            <person name="Deng J."/>
            <person name="Forbes L."/>
            <person name="Fowler G."/>
            <person name="Francisco L."/>
            <person name="Fu Q."/>
            <person name="Gibbs R."/>
            <person name="Gross S."/>
            <person name="Gubbala S."/>
            <person name="Hale W."/>
            <person name="Hemphill L."/>
            <person name="Highlander S."/>
            <person name="Hirani K."/>
            <person name="Jackson L."/>
            <person name="Jakkamsetti A."/>
            <person name="Javaid M."/>
            <person name="Jayaseelan J.C."/>
            <person name="Jiang H."/>
            <person name="Joshi V."/>
            <person name="Korchina V."/>
            <person name="Kovar C."/>
            <person name="Lara F."/>
            <person name="Lee S."/>
            <person name="Liu Y."/>
            <person name="Mata R."/>
            <person name="Mathew T."/>
            <person name="Munidasa M."/>
            <person name="Muzny D."/>
            <person name="Nazareth L."/>
            <person name="Ngo R."/>
            <person name="Nguyen L."/>
            <person name="Nguyen N."/>
            <person name="Okwuonu G."/>
            <person name="Ongeri F."/>
            <person name="Palculict T."/>
            <person name="Patil S."/>
            <person name="Petrosino J."/>
            <person name="Pham C."/>
            <person name="Pham P."/>
            <person name="Pu L.-L."/>
            <person name="Qin X."/>
            <person name="Qu J."/>
            <person name="Reid J."/>
            <person name="Ross M."/>
            <person name="Ruth R."/>
            <person name="Saada N."/>
            <person name="San Lucas F."/>
            <person name="Santibanez J."/>
            <person name="Shang Y."/>
            <person name="Simmons D."/>
            <person name="Song X.-Z."/>
            <person name="Tang L.-Y."/>
            <person name="Thornton R."/>
            <person name="Warren J."/>
            <person name="Weissenberger G."/>
            <person name="Wilczek-Boney K."/>
            <person name="Worley K."/>
            <person name="Youmans B."/>
            <person name="Zhang J."/>
            <person name="Zhang L."/>
            <person name="Zhao Z."/>
            <person name="Zhou C."/>
            <person name="Zhu D."/>
            <person name="Zhu Y."/>
        </authorList>
    </citation>
    <scope>NUCLEOTIDE SEQUENCE [LARGE SCALE GENOMIC DNA]</scope>
    <source>
        <strain evidence="2 3">F0333</strain>
    </source>
</reference>